<dbReference type="EMBL" id="FQUZ01000017">
    <property type="protein sequence ID" value="SHF26624.1"/>
    <property type="molecule type" value="Genomic_DNA"/>
</dbReference>
<dbReference type="GO" id="GO:0006457">
    <property type="term" value="P:protein folding"/>
    <property type="evidence" value="ECO:0007669"/>
    <property type="project" value="UniProtKB-UniRule"/>
</dbReference>
<evidence type="ECO:0000313" key="6">
    <source>
        <dbReference type="EMBL" id="SHF26624.1"/>
    </source>
</evidence>
<evidence type="ECO:0000256" key="1">
    <source>
        <dbReference type="ARBA" id="ARBA00010476"/>
    </source>
</evidence>
<comment type="similarity">
    <text evidence="1 4">Belongs to the HscB family.</text>
</comment>
<dbReference type="CDD" id="cd06257">
    <property type="entry name" value="DnaJ"/>
    <property type="match status" value="1"/>
</dbReference>
<dbReference type="InterPro" id="IPR001623">
    <property type="entry name" value="DnaJ_domain"/>
</dbReference>
<dbReference type="SMART" id="SM00271">
    <property type="entry name" value="DnaJ"/>
    <property type="match status" value="1"/>
</dbReference>
<dbReference type="Gene3D" id="1.10.287.110">
    <property type="entry name" value="DnaJ domain"/>
    <property type="match status" value="1"/>
</dbReference>
<comment type="subunit">
    <text evidence="4">Interacts with HscA and stimulates its ATPase activity.</text>
</comment>
<sequence>MNLQSNDFEILGLAPSFGLDAEELSRRWKALQAQVHPDRFVASSAVEKRVAMQWSVRINEAYQRLREPLERAAYLCELHGISLGEEDNTAMPPAFLMQQLEWREALDDANTLAELKALQAEVQQFQQSLFDQAAHALDAQQDYAVAAQHVRALMFLARFLQAVQVRLRVLADATESDMPVR</sequence>
<dbReference type="InterPro" id="IPR036869">
    <property type="entry name" value="J_dom_sf"/>
</dbReference>
<dbReference type="InterPro" id="IPR004640">
    <property type="entry name" value="HscB"/>
</dbReference>
<dbReference type="NCBIfam" id="TIGR00714">
    <property type="entry name" value="hscB"/>
    <property type="match status" value="1"/>
</dbReference>
<dbReference type="Pfam" id="PF07743">
    <property type="entry name" value="HSCB_C"/>
    <property type="match status" value="1"/>
</dbReference>
<protein>
    <recommendedName>
        <fullName evidence="4">Co-chaperone protein HscB homolog</fullName>
    </recommendedName>
</protein>
<reference evidence="6 7" key="1">
    <citation type="submission" date="2016-11" db="EMBL/GenBank/DDBJ databases">
        <authorList>
            <person name="Jaros S."/>
            <person name="Januszkiewicz K."/>
            <person name="Wedrychowicz H."/>
        </authorList>
    </citation>
    <scope>NUCLEOTIDE SEQUENCE [LARGE SCALE GENOMIC DNA]</scope>
    <source>
        <strain evidence="6 7">DSM 16112</strain>
    </source>
</reference>
<dbReference type="GO" id="GO:0051087">
    <property type="term" value="F:protein-folding chaperone binding"/>
    <property type="evidence" value="ECO:0007669"/>
    <property type="project" value="InterPro"/>
</dbReference>
<proteinExistence type="inferred from homology"/>
<name>A0A1M5A8W9_9BURK</name>
<evidence type="ECO:0000256" key="4">
    <source>
        <dbReference type="HAMAP-Rule" id="MF_00682"/>
    </source>
</evidence>
<dbReference type="InterPro" id="IPR009073">
    <property type="entry name" value="HscB_oligo_C"/>
</dbReference>
<dbReference type="PANTHER" id="PTHR14021:SF15">
    <property type="entry name" value="IRON-SULFUR CLUSTER CO-CHAPERONE PROTEIN HSCB"/>
    <property type="match status" value="1"/>
</dbReference>
<keyword evidence="2 4" id="KW-0143">Chaperone</keyword>
<comment type="function">
    <text evidence="3 4">Co-chaperone involved in the maturation of iron-sulfur cluster-containing proteins. Seems to help targeting proteins to be folded toward HscA.</text>
</comment>
<accession>A0A1M5A8W9</accession>
<gene>
    <name evidence="4" type="primary">hscB</name>
    <name evidence="6" type="ORF">SAMN02745117_01607</name>
</gene>
<evidence type="ECO:0000256" key="3">
    <source>
        <dbReference type="ARBA" id="ARBA00025596"/>
    </source>
</evidence>
<dbReference type="OrthoDB" id="287587at2"/>
<dbReference type="STRING" id="1122156.SAMN02745117_01607"/>
<dbReference type="PROSITE" id="PS50076">
    <property type="entry name" value="DNAJ_2"/>
    <property type="match status" value="1"/>
</dbReference>
<dbReference type="AlphaFoldDB" id="A0A1M5A8W9"/>
<dbReference type="GO" id="GO:1990230">
    <property type="term" value="C:iron-sulfur cluster transfer complex"/>
    <property type="evidence" value="ECO:0007669"/>
    <property type="project" value="TreeGrafter"/>
</dbReference>
<feature type="domain" description="J" evidence="5">
    <location>
        <begin position="6"/>
        <end position="78"/>
    </location>
</feature>
<evidence type="ECO:0000259" key="5">
    <source>
        <dbReference type="PROSITE" id="PS50076"/>
    </source>
</evidence>
<evidence type="ECO:0000256" key="2">
    <source>
        <dbReference type="ARBA" id="ARBA00023186"/>
    </source>
</evidence>
<dbReference type="Proteomes" id="UP000184327">
    <property type="component" value="Unassembled WGS sequence"/>
</dbReference>
<evidence type="ECO:0000313" key="7">
    <source>
        <dbReference type="Proteomes" id="UP000184327"/>
    </source>
</evidence>
<dbReference type="InterPro" id="IPR036386">
    <property type="entry name" value="HscB_C_sf"/>
</dbReference>
<dbReference type="HAMAP" id="MF_00682">
    <property type="entry name" value="HscB"/>
    <property type="match status" value="1"/>
</dbReference>
<dbReference type="GO" id="GO:0001671">
    <property type="term" value="F:ATPase activator activity"/>
    <property type="evidence" value="ECO:0007669"/>
    <property type="project" value="InterPro"/>
</dbReference>
<dbReference type="PANTHER" id="PTHR14021">
    <property type="entry name" value="IRON-SULFUR CLUSTER CO-CHAPERONE PROTEIN HSCB"/>
    <property type="match status" value="1"/>
</dbReference>
<keyword evidence="7" id="KW-1185">Reference proteome</keyword>
<dbReference type="GO" id="GO:0051259">
    <property type="term" value="P:protein complex oligomerization"/>
    <property type="evidence" value="ECO:0007669"/>
    <property type="project" value="InterPro"/>
</dbReference>
<dbReference type="SUPFAM" id="SSF46565">
    <property type="entry name" value="Chaperone J-domain"/>
    <property type="match status" value="1"/>
</dbReference>
<dbReference type="GO" id="GO:0044571">
    <property type="term" value="P:[2Fe-2S] cluster assembly"/>
    <property type="evidence" value="ECO:0007669"/>
    <property type="project" value="InterPro"/>
</dbReference>
<dbReference type="RefSeq" id="WP_073356184.1">
    <property type="nucleotide sequence ID" value="NZ_FQUZ01000017.1"/>
</dbReference>
<dbReference type="SUPFAM" id="SSF47144">
    <property type="entry name" value="HSC20 (HSCB), C-terminal oligomerisation domain"/>
    <property type="match status" value="1"/>
</dbReference>
<dbReference type="Gene3D" id="1.20.1280.20">
    <property type="entry name" value="HscB, C-terminal domain"/>
    <property type="match status" value="1"/>
</dbReference>
<organism evidence="6 7">
    <name type="scientific">Lampropedia hyalina DSM 16112</name>
    <dbReference type="NCBI Taxonomy" id="1122156"/>
    <lineage>
        <taxon>Bacteria</taxon>
        <taxon>Pseudomonadati</taxon>
        <taxon>Pseudomonadota</taxon>
        <taxon>Betaproteobacteria</taxon>
        <taxon>Burkholderiales</taxon>
        <taxon>Comamonadaceae</taxon>
        <taxon>Lampropedia</taxon>
    </lineage>
</organism>